<dbReference type="RefSeq" id="WP_091692928.1">
    <property type="nucleotide sequence ID" value="NZ_FPCG01000001.1"/>
</dbReference>
<accession>A0A1I7MDZ1</accession>
<dbReference type="Proteomes" id="UP000198881">
    <property type="component" value="Unassembled WGS sequence"/>
</dbReference>
<dbReference type="Pfam" id="PF01266">
    <property type="entry name" value="DAO"/>
    <property type="match status" value="1"/>
</dbReference>
<reference evidence="7 8" key="1">
    <citation type="submission" date="2016-10" db="EMBL/GenBank/DDBJ databases">
        <authorList>
            <person name="de Groot N.N."/>
        </authorList>
    </citation>
    <scope>NUCLEOTIDE SEQUENCE [LARGE SCALE GENOMIC DNA]</scope>
    <source>
        <strain evidence="7 8">CGMCC 1.7054</strain>
    </source>
</reference>
<dbReference type="STRING" id="574650.SAMN04487966_101170"/>
<dbReference type="Gene3D" id="3.30.9.10">
    <property type="entry name" value="D-Amino Acid Oxidase, subunit A, domain 2"/>
    <property type="match status" value="1"/>
</dbReference>
<dbReference type="PANTHER" id="PTHR43104:SF2">
    <property type="entry name" value="L-2-HYDROXYGLUTARATE DEHYDROGENASE, MITOCHONDRIAL"/>
    <property type="match status" value="1"/>
</dbReference>
<evidence type="ECO:0000256" key="4">
    <source>
        <dbReference type="ARBA" id="ARBA00023002"/>
    </source>
</evidence>
<gene>
    <name evidence="7" type="ORF">SAMN04487966_101170</name>
</gene>
<keyword evidence="8" id="KW-1185">Reference proteome</keyword>
<organism evidence="7 8">
    <name type="scientific">Micrococcus terreus</name>
    <dbReference type="NCBI Taxonomy" id="574650"/>
    <lineage>
        <taxon>Bacteria</taxon>
        <taxon>Bacillati</taxon>
        <taxon>Actinomycetota</taxon>
        <taxon>Actinomycetes</taxon>
        <taxon>Micrococcales</taxon>
        <taxon>Micrococcaceae</taxon>
        <taxon>Micrococcus</taxon>
    </lineage>
</organism>
<dbReference type="Gene3D" id="3.50.50.60">
    <property type="entry name" value="FAD/NAD(P)-binding domain"/>
    <property type="match status" value="1"/>
</dbReference>
<protein>
    <submittedName>
        <fullName evidence="7">L-2-hydroxyglutarate oxidase LhgO</fullName>
    </submittedName>
</protein>
<evidence type="ECO:0000259" key="6">
    <source>
        <dbReference type="Pfam" id="PF01266"/>
    </source>
</evidence>
<dbReference type="GO" id="GO:0005737">
    <property type="term" value="C:cytoplasm"/>
    <property type="evidence" value="ECO:0007669"/>
    <property type="project" value="TreeGrafter"/>
</dbReference>
<dbReference type="PANTHER" id="PTHR43104">
    <property type="entry name" value="L-2-HYDROXYGLUTARATE DEHYDROGENASE, MITOCHONDRIAL"/>
    <property type="match status" value="1"/>
</dbReference>
<sequence length="409" mass="43808">MIVAESTHPHVVVVGAGILGLAVAREVLQSRPGAEVTVVEKEDRVAAHQTGHNSGVVHAGLYYEPGSLKARLCRRGVGLLTSFAREHQVHLNETGKLLIARNDEERSRLRGIRERAQANGVPDVEMLDSGGIRRVEPHATGLEALHSPHTAVIDYVGVCRALAAEITAAGAELLLGTAVAAIHEPQSPSGPKVRVQLQDDRELEADLVITCAGLQSDRLAMNSGSSRWPRIVPFSGDYLTLRDNRTHLVRGLIYPVPDPRYPFLGVHLTRMHDGSVLLGPNAFLAGSREGYGRFGLNPRDLASVAGSPGFWRFARQNVPAALKELSTATSRRRFVAGAADFVPEITPDDVTSGPRGIRAQAMAQDGTLVDDFAFSGSAHVLHVRNAPSPGATSALAIAEEVVHRAFGQE</sequence>
<proteinExistence type="inferred from homology"/>
<keyword evidence="3" id="KW-0274">FAD</keyword>
<dbReference type="InterPro" id="IPR006076">
    <property type="entry name" value="FAD-dep_OxRdtase"/>
</dbReference>
<dbReference type="SUPFAM" id="SSF51905">
    <property type="entry name" value="FAD/NAD(P)-binding domain"/>
    <property type="match status" value="1"/>
</dbReference>
<evidence type="ECO:0000313" key="7">
    <source>
        <dbReference type="EMBL" id="SFV20153.1"/>
    </source>
</evidence>
<comment type="cofactor">
    <cofactor evidence="1">
        <name>FAD</name>
        <dbReference type="ChEBI" id="CHEBI:57692"/>
    </cofactor>
</comment>
<evidence type="ECO:0000256" key="5">
    <source>
        <dbReference type="ARBA" id="ARBA00037941"/>
    </source>
</evidence>
<dbReference type="NCBIfam" id="NF008726">
    <property type="entry name" value="PRK11728.1"/>
    <property type="match status" value="1"/>
</dbReference>
<keyword evidence="4" id="KW-0560">Oxidoreductase</keyword>
<dbReference type="GO" id="GO:0047545">
    <property type="term" value="F:(S)-2-hydroxyglutarate dehydrogenase activity"/>
    <property type="evidence" value="ECO:0007669"/>
    <property type="project" value="TreeGrafter"/>
</dbReference>
<dbReference type="AlphaFoldDB" id="A0A1I7MDZ1"/>
<dbReference type="InterPro" id="IPR036188">
    <property type="entry name" value="FAD/NAD-bd_sf"/>
</dbReference>
<evidence type="ECO:0000256" key="1">
    <source>
        <dbReference type="ARBA" id="ARBA00001974"/>
    </source>
</evidence>
<comment type="similarity">
    <text evidence="5">Belongs to the L2HGDH family.</text>
</comment>
<name>A0A1I7MDZ1_9MICC</name>
<dbReference type="OrthoDB" id="9801699at2"/>
<evidence type="ECO:0000256" key="2">
    <source>
        <dbReference type="ARBA" id="ARBA00022630"/>
    </source>
</evidence>
<evidence type="ECO:0000313" key="8">
    <source>
        <dbReference type="Proteomes" id="UP000198881"/>
    </source>
</evidence>
<feature type="domain" description="FAD dependent oxidoreductase" evidence="6">
    <location>
        <begin position="10"/>
        <end position="403"/>
    </location>
</feature>
<evidence type="ECO:0000256" key="3">
    <source>
        <dbReference type="ARBA" id="ARBA00022827"/>
    </source>
</evidence>
<keyword evidence="2" id="KW-0285">Flavoprotein</keyword>
<dbReference type="EMBL" id="FPCG01000001">
    <property type="protein sequence ID" value="SFV20153.1"/>
    <property type="molecule type" value="Genomic_DNA"/>
</dbReference>